<organism evidence="2 3">
    <name type="scientific">Thalassospira aquimaris</name>
    <dbReference type="NCBI Taxonomy" id="3037796"/>
    <lineage>
        <taxon>Bacteria</taxon>
        <taxon>Pseudomonadati</taxon>
        <taxon>Pseudomonadota</taxon>
        <taxon>Alphaproteobacteria</taxon>
        <taxon>Rhodospirillales</taxon>
        <taxon>Thalassospiraceae</taxon>
        <taxon>Thalassospira</taxon>
    </lineage>
</organism>
<comment type="caution">
    <text evidence="2">The sequence shown here is derived from an EMBL/GenBank/DDBJ whole genome shotgun (WGS) entry which is preliminary data.</text>
</comment>
<evidence type="ECO:0000313" key="2">
    <source>
        <dbReference type="EMBL" id="MDG4718897.1"/>
    </source>
</evidence>
<accession>A0ABT6GA02</accession>
<name>A0ABT6GA02_9PROT</name>
<keyword evidence="2" id="KW-0418">Kinase</keyword>
<sequence>MFDNKRPSPHRFGIMSQLHANCIGIGEHALLLRGASGSGKSSISLRLINAGAFLIADDRTDVTARDGRLIATAPPTIAGLCEVRGIGIVRGLPYRDQGDVRVLIDLVEDCDLVDRMPDYASEEICGITVPRWTLCASDLAIEAKIRIALALATDELRLES</sequence>
<dbReference type="Gene3D" id="3.40.50.300">
    <property type="entry name" value="P-loop containing nucleotide triphosphate hydrolases"/>
    <property type="match status" value="1"/>
</dbReference>
<dbReference type="CDD" id="cd01918">
    <property type="entry name" value="HprK_C"/>
    <property type="match status" value="1"/>
</dbReference>
<dbReference type="GO" id="GO:0016301">
    <property type="term" value="F:kinase activity"/>
    <property type="evidence" value="ECO:0007669"/>
    <property type="project" value="UniProtKB-KW"/>
</dbReference>
<dbReference type="InterPro" id="IPR027417">
    <property type="entry name" value="P-loop_NTPase"/>
</dbReference>
<dbReference type="InterPro" id="IPR011104">
    <property type="entry name" value="Hpr_kin/Pase_C"/>
</dbReference>
<proteinExistence type="predicted"/>
<dbReference type="Proteomes" id="UP001529180">
    <property type="component" value="Unassembled WGS sequence"/>
</dbReference>
<feature type="domain" description="HPr kinase/phosphorylase C-terminal" evidence="1">
    <location>
        <begin position="15"/>
        <end position="90"/>
    </location>
</feature>
<dbReference type="Pfam" id="PF07475">
    <property type="entry name" value="Hpr_kinase_C"/>
    <property type="match status" value="1"/>
</dbReference>
<evidence type="ECO:0000259" key="1">
    <source>
        <dbReference type="Pfam" id="PF07475"/>
    </source>
</evidence>
<reference evidence="2 3" key="1">
    <citation type="submission" date="2023-03" db="EMBL/GenBank/DDBJ databases">
        <title>Strain FZY0004 represents a novel species in the genus Thalassospira isolated from seawater.</title>
        <authorList>
            <person name="Fu Z.-Y."/>
        </authorList>
    </citation>
    <scope>NUCLEOTIDE SEQUENCE [LARGE SCALE GENOMIC DNA]</scope>
    <source>
        <strain evidence="2 3">FZY0004</strain>
    </source>
</reference>
<dbReference type="SUPFAM" id="SSF53795">
    <property type="entry name" value="PEP carboxykinase-like"/>
    <property type="match status" value="1"/>
</dbReference>
<gene>
    <name evidence="2" type="ORF">P7680_07790</name>
</gene>
<protein>
    <submittedName>
        <fullName evidence="2">HPr kinase/phosphatase C-terminal domain-containing protein</fullName>
    </submittedName>
</protein>
<evidence type="ECO:0000313" key="3">
    <source>
        <dbReference type="Proteomes" id="UP001529180"/>
    </source>
</evidence>
<keyword evidence="3" id="KW-1185">Reference proteome</keyword>
<keyword evidence="2" id="KW-0808">Transferase</keyword>
<dbReference type="EMBL" id="JARSBO010000003">
    <property type="protein sequence ID" value="MDG4718897.1"/>
    <property type="molecule type" value="Genomic_DNA"/>
</dbReference>
<dbReference type="RefSeq" id="WP_258547787.1">
    <property type="nucleotide sequence ID" value="NZ_JARSBO010000003.1"/>
</dbReference>